<keyword evidence="3" id="KW-1133">Transmembrane helix</keyword>
<evidence type="ECO:0000256" key="1">
    <source>
        <dbReference type="ARBA" id="ARBA00004167"/>
    </source>
</evidence>
<reference evidence="6 7" key="1">
    <citation type="submission" date="2018-10" db="EMBL/GenBank/DDBJ databases">
        <authorList>
            <person name="Criscuolo A."/>
        </authorList>
    </citation>
    <scope>NUCLEOTIDE SEQUENCE [LARGE SCALE GENOMIC DNA]</scope>
    <source>
        <strain evidence="6">DnA1</strain>
    </source>
</reference>
<dbReference type="PANTHER" id="PTHR36985:SF1">
    <property type="entry name" value="TRANSLOCATION AND ASSEMBLY MODULE SUBUNIT TAMB"/>
    <property type="match status" value="1"/>
</dbReference>
<gene>
    <name evidence="6" type="primary">tamB</name>
    <name evidence="6" type="ORF">PIGHUM_02257</name>
</gene>
<proteinExistence type="predicted"/>
<organism evidence="6 7">
    <name type="scientific">Pigmentiphaga humi</name>
    <dbReference type="NCBI Taxonomy" id="2478468"/>
    <lineage>
        <taxon>Bacteria</taxon>
        <taxon>Pseudomonadati</taxon>
        <taxon>Pseudomonadota</taxon>
        <taxon>Betaproteobacteria</taxon>
        <taxon>Burkholderiales</taxon>
        <taxon>Alcaligenaceae</taxon>
        <taxon>Pigmentiphaga</taxon>
    </lineage>
</organism>
<feature type="domain" description="PI-PLC Y-box" evidence="5">
    <location>
        <begin position="759"/>
        <end position="809"/>
    </location>
</feature>
<protein>
    <submittedName>
        <fullName evidence="6">Translocation and assembly module TamB</fullName>
    </submittedName>
</protein>
<dbReference type="GO" id="GO:0006629">
    <property type="term" value="P:lipid metabolic process"/>
    <property type="evidence" value="ECO:0007669"/>
    <property type="project" value="InterPro"/>
</dbReference>
<evidence type="ECO:0000313" key="7">
    <source>
        <dbReference type="Proteomes" id="UP000277294"/>
    </source>
</evidence>
<dbReference type="InterPro" id="IPR007452">
    <property type="entry name" value="TamB_C"/>
</dbReference>
<keyword evidence="7" id="KW-1185">Reference proteome</keyword>
<evidence type="ECO:0000313" key="6">
    <source>
        <dbReference type="EMBL" id="VCU70190.1"/>
    </source>
</evidence>
<accession>A0A3P4B3C4</accession>
<dbReference type="InterPro" id="IPR001711">
    <property type="entry name" value="PLipase_C_Pinositol-sp_Y"/>
</dbReference>
<keyword evidence="4" id="KW-0472">Membrane</keyword>
<evidence type="ECO:0000256" key="2">
    <source>
        <dbReference type="ARBA" id="ARBA00022692"/>
    </source>
</evidence>
<evidence type="ECO:0000256" key="4">
    <source>
        <dbReference type="ARBA" id="ARBA00023136"/>
    </source>
</evidence>
<dbReference type="GO" id="GO:0004435">
    <property type="term" value="F:phosphatidylinositol-4,5-bisphosphate phospholipase C activity"/>
    <property type="evidence" value="ECO:0007669"/>
    <property type="project" value="InterPro"/>
</dbReference>
<evidence type="ECO:0000259" key="5">
    <source>
        <dbReference type="PROSITE" id="PS50008"/>
    </source>
</evidence>
<comment type="subcellular location">
    <subcellularLocation>
        <location evidence="1">Membrane</location>
        <topology evidence="1">Single-pass membrane protein</topology>
    </subcellularLocation>
</comment>
<keyword evidence="2" id="KW-0812">Transmembrane</keyword>
<evidence type="ECO:0000256" key="3">
    <source>
        <dbReference type="ARBA" id="ARBA00022989"/>
    </source>
</evidence>
<dbReference type="GO" id="GO:0035556">
    <property type="term" value="P:intracellular signal transduction"/>
    <property type="evidence" value="ECO:0007669"/>
    <property type="project" value="InterPro"/>
</dbReference>
<dbReference type="GO" id="GO:0097347">
    <property type="term" value="C:TAM protein secretion complex"/>
    <property type="evidence" value="ECO:0007669"/>
    <property type="project" value="TreeGrafter"/>
</dbReference>
<dbReference type="PROSITE" id="PS50008">
    <property type="entry name" value="PIPLC_Y_DOMAIN"/>
    <property type="match status" value="1"/>
</dbReference>
<dbReference type="Pfam" id="PF04357">
    <property type="entry name" value="TamB"/>
    <property type="match status" value="1"/>
</dbReference>
<dbReference type="EMBL" id="UWPJ01000017">
    <property type="protein sequence ID" value="VCU70190.1"/>
    <property type="molecule type" value="Genomic_DNA"/>
</dbReference>
<sequence length="1374" mass="143759">MSPPAAQRPPVPPRRRRRWPWVLAGGLALAAAALVGAAAWVATTAPGAAWALRTGVALAGGTAQVDGLRGSVAGGLEIERLEVRLPAVDADVEGLRLAVAWRALRGMRLHVRELAAQRVRLGLRPSDEPDTPLASLRLPLAVDVDKLAVGELVIDNDGERLPVTLAGLDMRAGSSGAEHRILLANLQVQAPQAVATLRGEARLGADAPFSVQASMHAVGRQQSHGFDLNATATGSLEQLDFSLRGDGAGVGVDARGQAALLAGFPLRGLNLHLKGIDPSAWVAGAPEANLGLDAELAIRPDSDPLILEGPITLRNAAARPLDKNGVPVSAVAAQLSVPVETFERLDLGALTIDLLGGGKLQGQVAWRRADAPDDAVGNLDGRLEVRNLDASKLHGAALPTRMGGTVAFKADAAVQSVQASLADRSRELPLALKLAARVQEQVVHLTQLELAAGEARAQGQGQLQLDDPGRFAAELKLDRFDPARWVRSSVMPPARVSARVELKGALKPQPQGSAVLKIDEGSRWNGEPLDGRLDLAFAGARIGHIDAALGAGSNRLSAKGAFGHAGDRLVFDVQAPQLAKLSGLLGGRLAARGTLGDTLDAPMLDMTLDAGELALPGGVRVARGQGRVDLGAAKPAATARSRQAGGFAAAPADIDLRLEGVSVSDAPQATMRQGTLRLQGTMASHEGSVEAEFVPADQSAPATLAVRFDGGWSEGGGKARDALAGWRGTISAFDLARPPVGLSLQAPLALSYLPGAAAPQWQWEAGAAQVALSLPGGQRGMLIHDGSRGGDGRWESRGRVEGLAWAPDLTMDALAGKTVPADRVVVLDADWNVRFAGALQGDVAIRRRGGDLWVPGEPPFPLGLRTLDLNVRAVPDGNDGRSRVTLQGMVEGERLGSVRVDGQAGVVARGGSVALDRDRPAQAQAQVDICDLSWVSLFTGDAVELGGRVAGTVQVVQQGGQWRASGGLQGDGIRAVRLDDGIRLLDGTLKASLRDDRIVLDSLSFPSVIRVTPRDSRVRAWIRDESQGGKLEITAEWRLADASGQARLKADRFPAVQRADRFIAGSGELTMDIAPARMRVAGLFDVDTGWVDLGTQAPATLSDDVYVRRSGEERPKKTLDVAIDVGVKLGNRFYLTGFGLDTGVSGELKVAGTGGALSSSGTVRTRGGRFDAYGQTLTVRRGVITFQGPLDDPLLDIVAVRVGPRVEAGVQISGTARRPRIALTSSPEVSDVEKLSWLLLGRGPDEGGGSADATLLLSAATSLLGPKGSEPISRQLGLDEIGVRSGNVGSSRGLLPDRTVAGDSTSSYNAISNSQFLVVGKRLSDRIYASFEQALSGRDGVVKLSYQLSRRLSVVAKGGTLNGLDLLYYVLFDD</sequence>
<dbReference type="PANTHER" id="PTHR36985">
    <property type="entry name" value="TRANSLOCATION AND ASSEMBLY MODULE SUBUNIT TAMB"/>
    <property type="match status" value="1"/>
</dbReference>
<dbReference type="GO" id="GO:0005886">
    <property type="term" value="C:plasma membrane"/>
    <property type="evidence" value="ECO:0007669"/>
    <property type="project" value="InterPro"/>
</dbReference>
<dbReference type="Proteomes" id="UP000277294">
    <property type="component" value="Unassembled WGS sequence"/>
</dbReference>
<dbReference type="GO" id="GO:0009306">
    <property type="term" value="P:protein secretion"/>
    <property type="evidence" value="ECO:0007669"/>
    <property type="project" value="InterPro"/>
</dbReference>
<name>A0A3P4B3C4_9BURK</name>